<accession>A0A0R2KWL1</accession>
<dbReference type="AlphaFoldDB" id="A0A0R2KWL1"/>
<keyword evidence="3" id="KW-1185">Reference proteome</keyword>
<dbReference type="STRING" id="331679.IV81_GL001764"/>
<dbReference type="PROSITE" id="PS00383">
    <property type="entry name" value="TYR_PHOSPHATASE_1"/>
    <property type="match status" value="1"/>
</dbReference>
<dbReference type="InterPro" id="IPR016130">
    <property type="entry name" value="Tyr_Pase_AS"/>
</dbReference>
<dbReference type="Pfam" id="PF13350">
    <property type="entry name" value="Y_phosphatase3"/>
    <property type="match status" value="1"/>
</dbReference>
<evidence type="ECO:0000313" key="2">
    <source>
        <dbReference type="EMBL" id="KRN93906.1"/>
    </source>
</evidence>
<proteinExistence type="inferred from homology"/>
<comment type="caution">
    <text evidence="2">The sequence shown here is derived from an EMBL/GenBank/DDBJ whole genome shotgun (WGS) entry which is preliminary data.</text>
</comment>
<reference evidence="2 3" key="1">
    <citation type="journal article" date="2015" name="Genome Announc.">
        <title>Expanding the biotechnology potential of lactobacilli through comparative genomics of 213 strains and associated genera.</title>
        <authorList>
            <person name="Sun Z."/>
            <person name="Harris H.M."/>
            <person name="McCann A."/>
            <person name="Guo C."/>
            <person name="Argimon S."/>
            <person name="Zhang W."/>
            <person name="Yang X."/>
            <person name="Jeffery I.B."/>
            <person name="Cooney J.C."/>
            <person name="Kagawa T.F."/>
            <person name="Liu W."/>
            <person name="Song Y."/>
            <person name="Salvetti E."/>
            <person name="Wrobel A."/>
            <person name="Rasinkangas P."/>
            <person name="Parkhill J."/>
            <person name="Rea M.C."/>
            <person name="O'Sullivan O."/>
            <person name="Ritari J."/>
            <person name="Douillard F.P."/>
            <person name="Paul Ross R."/>
            <person name="Yang R."/>
            <person name="Briner A.E."/>
            <person name="Felis G.E."/>
            <person name="de Vos W.M."/>
            <person name="Barrangou R."/>
            <person name="Klaenhammer T.R."/>
            <person name="Caufield P.W."/>
            <person name="Cui Y."/>
            <person name="Zhang H."/>
            <person name="O'Toole P.W."/>
        </authorList>
    </citation>
    <scope>NUCLEOTIDE SEQUENCE [LARGE SCALE GENOMIC DNA]</scope>
    <source>
        <strain evidence="2 3">DSM 18001</strain>
    </source>
</reference>
<dbReference type="InterPro" id="IPR026893">
    <property type="entry name" value="Tyr/Ser_Pase_IphP-type"/>
</dbReference>
<dbReference type="PATRIC" id="fig|331679.3.peg.1800"/>
<comment type="similarity">
    <text evidence="1">Belongs to the protein-tyrosine phosphatase family.</text>
</comment>
<protein>
    <submittedName>
        <fullName evidence="2">Protein tyrosine phosphatase</fullName>
    </submittedName>
</protein>
<evidence type="ECO:0000313" key="3">
    <source>
        <dbReference type="Proteomes" id="UP000051859"/>
    </source>
</evidence>
<dbReference type="EMBL" id="JQBX01000009">
    <property type="protein sequence ID" value="KRN93906.1"/>
    <property type="molecule type" value="Genomic_DNA"/>
</dbReference>
<evidence type="ECO:0000256" key="1">
    <source>
        <dbReference type="ARBA" id="ARBA00009580"/>
    </source>
</evidence>
<dbReference type="Proteomes" id="UP000051859">
    <property type="component" value="Unassembled WGS sequence"/>
</dbReference>
<sequence length="263" mass="29886">MEQQRLLPISSGINFRELGGYTTQDGKTTKWNKLIRSGKLAGLSMDDMTFLENYGVKYDVDFRSPEEKSKFPDQVPANAEYTFDPVFPVDETQSTKQTDELQRKMNIDATSGLVEMRRVYRDVINQPHAQKAYRKFFDVLLSNSATNSALLFHCTAGKDRTGMGAVFLLSALNVDEDTIKADYLLTNRASKSFQDGIIMDLKLQNKNSAFIQSIRALQSVNISYYNSAMDEIKKLSGSMDGYLREYLQLTDHDLTDLKSIYLE</sequence>
<dbReference type="Gene3D" id="3.90.190.10">
    <property type="entry name" value="Protein tyrosine phosphatase superfamily"/>
    <property type="match status" value="1"/>
</dbReference>
<dbReference type="PANTHER" id="PTHR31126">
    <property type="entry name" value="TYROSINE-PROTEIN PHOSPHATASE"/>
    <property type="match status" value="1"/>
</dbReference>
<dbReference type="RefSeq" id="WP_057802769.1">
    <property type="nucleotide sequence ID" value="NZ_JQBX01000009.1"/>
</dbReference>
<dbReference type="GO" id="GO:0004721">
    <property type="term" value="F:phosphoprotein phosphatase activity"/>
    <property type="evidence" value="ECO:0007669"/>
    <property type="project" value="InterPro"/>
</dbReference>
<gene>
    <name evidence="2" type="ORF">IV81_GL001764</name>
</gene>
<dbReference type="InterPro" id="IPR029021">
    <property type="entry name" value="Prot-tyrosine_phosphatase-like"/>
</dbReference>
<name>A0A0R2KWL1_9LACO</name>
<organism evidence="2 3">
    <name type="scientific">Pediococcus stilesii</name>
    <dbReference type="NCBI Taxonomy" id="331679"/>
    <lineage>
        <taxon>Bacteria</taxon>
        <taxon>Bacillati</taxon>
        <taxon>Bacillota</taxon>
        <taxon>Bacilli</taxon>
        <taxon>Lactobacillales</taxon>
        <taxon>Lactobacillaceae</taxon>
        <taxon>Pediococcus</taxon>
    </lineage>
</organism>
<dbReference type="PANTHER" id="PTHR31126:SF1">
    <property type="entry name" value="TYROSINE SPECIFIC PROTEIN PHOSPHATASES DOMAIN-CONTAINING PROTEIN"/>
    <property type="match status" value="1"/>
</dbReference>
<dbReference type="SUPFAM" id="SSF52799">
    <property type="entry name" value="(Phosphotyrosine protein) phosphatases II"/>
    <property type="match status" value="1"/>
</dbReference>